<dbReference type="AlphaFoldDB" id="A0AB39XFJ3"/>
<name>A0AB39XFJ3_9BRAD</name>
<dbReference type="RefSeq" id="WP_369720179.1">
    <property type="nucleotide sequence ID" value="NZ_CP165734.1"/>
</dbReference>
<proteinExistence type="predicted"/>
<organism evidence="2">
    <name type="scientific">Bradyrhizobium sp. LLZ17</name>
    <dbReference type="NCBI Taxonomy" id="3239388"/>
    <lineage>
        <taxon>Bacteria</taxon>
        <taxon>Pseudomonadati</taxon>
        <taxon>Pseudomonadota</taxon>
        <taxon>Alphaproteobacteria</taxon>
        <taxon>Hyphomicrobiales</taxon>
        <taxon>Nitrobacteraceae</taxon>
        <taxon>Bradyrhizobium</taxon>
    </lineage>
</organism>
<dbReference type="EMBL" id="CP165734">
    <property type="protein sequence ID" value="XDV55733.1"/>
    <property type="molecule type" value="Genomic_DNA"/>
</dbReference>
<evidence type="ECO:0000313" key="2">
    <source>
        <dbReference type="EMBL" id="XDV55733.1"/>
    </source>
</evidence>
<sequence>MPTQEGSWLAANQILMSEPLTVTRDILTSLVNAVQLENPVAVTLTMKKRAGARAADDIVASENLRLFRVRLETRVLGRAAKRHGKRLRMVCVIEMSADHRLHYHCIFERPYHCSFERFRAIIRDQWPKTDFGYHEVDVQDRSDSGWTDYLIKPRQKRSLLDSIDWTNCQP</sequence>
<reference evidence="2" key="1">
    <citation type="submission" date="2024-08" db="EMBL/GenBank/DDBJ databases">
        <authorList>
            <person name="Chaddad Z."/>
            <person name="Lamrabet M."/>
            <person name="Bouhnik O."/>
            <person name="Alami S."/>
            <person name="Wipf D."/>
            <person name="Courty P.E."/>
            <person name="Missbah El Idrissi M."/>
        </authorList>
    </citation>
    <scope>NUCLEOTIDE SEQUENCE</scope>
    <source>
        <strain evidence="2">LLZ17</strain>
    </source>
</reference>
<evidence type="ECO:0000259" key="1">
    <source>
        <dbReference type="Pfam" id="PF23343"/>
    </source>
</evidence>
<protein>
    <recommendedName>
        <fullName evidence="1">Replication-associated protein ORF2/G2P domain-containing protein</fullName>
    </recommendedName>
</protein>
<feature type="domain" description="Replication-associated protein ORF2/G2P" evidence="1">
    <location>
        <begin position="40"/>
        <end position="130"/>
    </location>
</feature>
<dbReference type="Pfam" id="PF23343">
    <property type="entry name" value="REP_ORF2-G2P"/>
    <property type="match status" value="1"/>
</dbReference>
<dbReference type="InterPro" id="IPR056906">
    <property type="entry name" value="ORF2/G2P_dom"/>
</dbReference>
<accession>A0AB39XFJ3</accession>
<gene>
    <name evidence="2" type="ORF">AB8Z38_23625</name>
</gene>